<evidence type="ECO:0000313" key="2">
    <source>
        <dbReference type="EMBL" id="CAH3151251.1"/>
    </source>
</evidence>
<comment type="caution">
    <text evidence="2">The sequence shown here is derived from an EMBL/GenBank/DDBJ whole genome shotgun (WGS) entry which is preliminary data.</text>
</comment>
<evidence type="ECO:0000256" key="1">
    <source>
        <dbReference type="SAM" id="MobiDB-lite"/>
    </source>
</evidence>
<sequence length="82" mass="9121">MSNGKAESAVKIAKNLVKKANRENKDLQMAPLEWRNTPDINNLSPTQKLISRGTRTTISTADALLKPEAVEGVHDNIKRKRV</sequence>
<proteinExistence type="predicted"/>
<evidence type="ECO:0000313" key="3">
    <source>
        <dbReference type="Proteomes" id="UP001159405"/>
    </source>
</evidence>
<dbReference type="Proteomes" id="UP001159405">
    <property type="component" value="Unassembled WGS sequence"/>
</dbReference>
<gene>
    <name evidence="2" type="ORF">PLOB_00048673</name>
</gene>
<feature type="region of interest" description="Disordered" evidence="1">
    <location>
        <begin position="23"/>
        <end position="46"/>
    </location>
</feature>
<dbReference type="EMBL" id="CALNXK010000091">
    <property type="protein sequence ID" value="CAH3151251.1"/>
    <property type="molecule type" value="Genomic_DNA"/>
</dbReference>
<protein>
    <submittedName>
        <fullName evidence="2">Uncharacterized protein</fullName>
    </submittedName>
</protein>
<reference evidence="2 3" key="1">
    <citation type="submission" date="2022-05" db="EMBL/GenBank/DDBJ databases">
        <authorList>
            <consortium name="Genoscope - CEA"/>
            <person name="William W."/>
        </authorList>
    </citation>
    <scope>NUCLEOTIDE SEQUENCE [LARGE SCALE GENOMIC DNA]</scope>
</reference>
<name>A0ABN8PUS7_9CNID</name>
<accession>A0ABN8PUS7</accession>
<keyword evidence="3" id="KW-1185">Reference proteome</keyword>
<organism evidence="2 3">
    <name type="scientific">Porites lobata</name>
    <dbReference type="NCBI Taxonomy" id="104759"/>
    <lineage>
        <taxon>Eukaryota</taxon>
        <taxon>Metazoa</taxon>
        <taxon>Cnidaria</taxon>
        <taxon>Anthozoa</taxon>
        <taxon>Hexacorallia</taxon>
        <taxon>Scleractinia</taxon>
        <taxon>Fungiina</taxon>
        <taxon>Poritidae</taxon>
        <taxon>Porites</taxon>
    </lineage>
</organism>